<evidence type="ECO:0000259" key="1">
    <source>
        <dbReference type="PROSITE" id="PS51186"/>
    </source>
</evidence>
<dbReference type="InterPro" id="IPR016181">
    <property type="entry name" value="Acyl_CoA_acyltransferase"/>
</dbReference>
<dbReference type="InterPro" id="IPR000182">
    <property type="entry name" value="GNAT_dom"/>
</dbReference>
<comment type="caution">
    <text evidence="2">The sequence shown here is derived from an EMBL/GenBank/DDBJ whole genome shotgun (WGS) entry which is preliminary data.</text>
</comment>
<gene>
    <name evidence="2" type="ORF">GCM10022214_59670</name>
</gene>
<feature type="domain" description="N-acetyltransferase" evidence="1">
    <location>
        <begin position="9"/>
        <end position="172"/>
    </location>
</feature>
<protein>
    <submittedName>
        <fullName evidence="2">GNAT family protein</fullName>
    </submittedName>
</protein>
<dbReference type="EMBL" id="BAAAZG010000046">
    <property type="protein sequence ID" value="GAA4090841.1"/>
    <property type="molecule type" value="Genomic_DNA"/>
</dbReference>
<proteinExistence type="predicted"/>
<dbReference type="SUPFAM" id="SSF55729">
    <property type="entry name" value="Acyl-CoA N-acyltransferases (Nat)"/>
    <property type="match status" value="1"/>
</dbReference>
<dbReference type="PROSITE" id="PS51186">
    <property type="entry name" value="GNAT"/>
    <property type="match status" value="1"/>
</dbReference>
<organism evidence="2 3">
    <name type="scientific">Actinomadura miaoliensis</name>
    <dbReference type="NCBI Taxonomy" id="430685"/>
    <lineage>
        <taxon>Bacteria</taxon>
        <taxon>Bacillati</taxon>
        <taxon>Actinomycetota</taxon>
        <taxon>Actinomycetes</taxon>
        <taxon>Streptosporangiales</taxon>
        <taxon>Thermomonosporaceae</taxon>
        <taxon>Actinomadura</taxon>
    </lineage>
</organism>
<name>A0ABP7WLC5_9ACTN</name>
<dbReference type="Pfam" id="PF13302">
    <property type="entry name" value="Acetyltransf_3"/>
    <property type="match status" value="1"/>
</dbReference>
<sequence>MLIMTVDQVALRPVFEMDLPLLDRFALDPEFTSPFQWFGWSDPGRLRRQWADNGLLGDDGGRLMVVRGAERLGFMAWRKIVTGTGSYCWNIGIILLPDARGHGYGAQAQRLLARYLFAHTQAMRVEADTEVSNVAEQRSLEKAGFTREGVLRSYAFRDGEWRDAVVYSILRNEI</sequence>
<keyword evidence="3" id="KW-1185">Reference proteome</keyword>
<dbReference type="Proteomes" id="UP001500683">
    <property type="component" value="Unassembled WGS sequence"/>
</dbReference>
<evidence type="ECO:0000313" key="3">
    <source>
        <dbReference type="Proteomes" id="UP001500683"/>
    </source>
</evidence>
<dbReference type="Gene3D" id="3.40.630.30">
    <property type="match status" value="1"/>
</dbReference>
<dbReference type="PANTHER" id="PTHR43441">
    <property type="entry name" value="RIBOSOMAL-PROTEIN-SERINE ACETYLTRANSFERASE"/>
    <property type="match status" value="1"/>
</dbReference>
<dbReference type="InterPro" id="IPR051908">
    <property type="entry name" value="Ribosomal_N-acetyltransferase"/>
</dbReference>
<reference evidence="3" key="1">
    <citation type="journal article" date="2019" name="Int. J. Syst. Evol. Microbiol.">
        <title>The Global Catalogue of Microorganisms (GCM) 10K type strain sequencing project: providing services to taxonomists for standard genome sequencing and annotation.</title>
        <authorList>
            <consortium name="The Broad Institute Genomics Platform"/>
            <consortium name="The Broad Institute Genome Sequencing Center for Infectious Disease"/>
            <person name="Wu L."/>
            <person name="Ma J."/>
        </authorList>
    </citation>
    <scope>NUCLEOTIDE SEQUENCE [LARGE SCALE GENOMIC DNA]</scope>
    <source>
        <strain evidence="3">JCM 16702</strain>
    </source>
</reference>
<accession>A0ABP7WLC5</accession>
<evidence type="ECO:0000313" key="2">
    <source>
        <dbReference type="EMBL" id="GAA4090841.1"/>
    </source>
</evidence>
<dbReference type="PANTHER" id="PTHR43441:SF6">
    <property type="entry name" value="N-ACETYLTRANSFERASE DOMAIN-CONTAINING PROTEIN"/>
    <property type="match status" value="1"/>
</dbReference>